<organism evidence="1">
    <name type="scientific">Dictyoglomus thermophilum</name>
    <dbReference type="NCBI Taxonomy" id="14"/>
    <lineage>
        <taxon>Bacteria</taxon>
        <taxon>Pseudomonadati</taxon>
        <taxon>Dictyoglomota</taxon>
        <taxon>Dictyoglomia</taxon>
        <taxon>Dictyoglomales</taxon>
        <taxon>Dictyoglomaceae</taxon>
        <taxon>Dictyoglomus</taxon>
    </lineage>
</organism>
<comment type="caution">
    <text evidence="1">The sequence shown here is derived from an EMBL/GenBank/DDBJ whole genome shotgun (WGS) entry which is preliminary data.</text>
</comment>
<dbReference type="AlphaFoldDB" id="A0A7C3MJA5"/>
<evidence type="ECO:0000313" key="1">
    <source>
        <dbReference type="EMBL" id="HFX13694.1"/>
    </source>
</evidence>
<proteinExistence type="predicted"/>
<dbReference type="EMBL" id="DTIN01000020">
    <property type="protein sequence ID" value="HFX13694.1"/>
    <property type="molecule type" value="Genomic_DNA"/>
</dbReference>
<accession>A0A7C3MJA5</accession>
<name>A0A7C3MJA5_DICTH</name>
<protein>
    <submittedName>
        <fullName evidence="1">Uncharacterized protein</fullName>
    </submittedName>
</protein>
<sequence>MFGKKTYRGSSDDWANSVRQTSDGEYIVVEVTTSFGTGRKDIYVIKLDAEGNARPHPIK</sequence>
<gene>
    <name evidence="1" type="ORF">ENW00_06005</name>
</gene>
<dbReference type="PANTHER" id="PTHR42754:SF1">
    <property type="entry name" value="LIPOPROTEIN"/>
    <property type="match status" value="1"/>
</dbReference>
<dbReference type="PANTHER" id="PTHR42754">
    <property type="entry name" value="ENDOGLUCANASE"/>
    <property type="match status" value="1"/>
</dbReference>
<reference evidence="1" key="1">
    <citation type="journal article" date="2020" name="mSystems">
        <title>Genome- and Community-Level Interaction Insights into Carbon Utilization and Element Cycling Functions of Hydrothermarchaeota in Hydrothermal Sediment.</title>
        <authorList>
            <person name="Zhou Z."/>
            <person name="Liu Y."/>
            <person name="Xu W."/>
            <person name="Pan J."/>
            <person name="Luo Z.H."/>
            <person name="Li M."/>
        </authorList>
    </citation>
    <scope>NUCLEOTIDE SEQUENCE [LARGE SCALE GENOMIC DNA]</scope>
    <source>
        <strain evidence="1">SpSt-81</strain>
    </source>
</reference>